<keyword evidence="1" id="KW-0812">Transmembrane</keyword>
<dbReference type="InterPro" id="IPR008475">
    <property type="entry name" value="PLipase_C_C"/>
</dbReference>
<feature type="domain" description="Bacterial phospholipase C C-terminal" evidence="2">
    <location>
        <begin position="355"/>
        <end position="419"/>
    </location>
</feature>
<protein>
    <submittedName>
        <fullName evidence="4">TQXA domain-containing protein</fullName>
    </submittedName>
</protein>
<evidence type="ECO:0000256" key="1">
    <source>
        <dbReference type="SAM" id="Phobius"/>
    </source>
</evidence>
<name>A0ABP7G0F2_9ACTN</name>
<dbReference type="InterPro" id="IPR023849">
    <property type="entry name" value="TQXA_dom"/>
</dbReference>
<evidence type="ECO:0000259" key="2">
    <source>
        <dbReference type="Pfam" id="PF05506"/>
    </source>
</evidence>
<dbReference type="EMBL" id="BAABEP010000052">
    <property type="protein sequence ID" value="GAA3750747.1"/>
    <property type="molecule type" value="Genomic_DNA"/>
</dbReference>
<feature type="domain" description="Thioester" evidence="3">
    <location>
        <begin position="112"/>
        <end position="210"/>
    </location>
</feature>
<proteinExistence type="predicted"/>
<accession>A0ABP7G0F2</accession>
<organism evidence="4 5">
    <name type="scientific">Streptomyces tremellae</name>
    <dbReference type="NCBI Taxonomy" id="1124239"/>
    <lineage>
        <taxon>Bacteria</taxon>
        <taxon>Bacillati</taxon>
        <taxon>Actinomycetota</taxon>
        <taxon>Actinomycetes</taxon>
        <taxon>Kitasatosporales</taxon>
        <taxon>Streptomycetaceae</taxon>
        <taxon>Streptomyces</taxon>
    </lineage>
</organism>
<dbReference type="InterPro" id="IPR013552">
    <property type="entry name" value="Thioester_dom"/>
</dbReference>
<dbReference type="NCBIfam" id="TIGR03934">
    <property type="entry name" value="TQXA_dom"/>
    <property type="match status" value="1"/>
</dbReference>
<feature type="transmembrane region" description="Helical" evidence="1">
    <location>
        <begin position="471"/>
        <end position="490"/>
    </location>
</feature>
<keyword evidence="1" id="KW-1133">Transmembrane helix</keyword>
<evidence type="ECO:0000313" key="4">
    <source>
        <dbReference type="EMBL" id="GAA3750747.1"/>
    </source>
</evidence>
<gene>
    <name evidence="4" type="ORF">GCM10023082_53480</name>
</gene>
<evidence type="ECO:0000313" key="5">
    <source>
        <dbReference type="Proteomes" id="UP001499884"/>
    </source>
</evidence>
<comment type="caution">
    <text evidence="4">The sequence shown here is derived from an EMBL/GenBank/DDBJ whole genome shotgun (WGS) entry which is preliminary data.</text>
</comment>
<dbReference type="NCBIfam" id="NF041528">
    <property type="entry name" value="strep_LAETG"/>
    <property type="match status" value="1"/>
</dbReference>
<dbReference type="Pfam" id="PF08341">
    <property type="entry name" value="TED"/>
    <property type="match status" value="1"/>
</dbReference>
<reference evidence="5" key="1">
    <citation type="journal article" date="2019" name="Int. J. Syst. Evol. Microbiol.">
        <title>The Global Catalogue of Microorganisms (GCM) 10K type strain sequencing project: providing services to taxonomists for standard genome sequencing and annotation.</title>
        <authorList>
            <consortium name="The Broad Institute Genomics Platform"/>
            <consortium name="The Broad Institute Genome Sequencing Center for Infectious Disease"/>
            <person name="Wu L."/>
            <person name="Ma J."/>
        </authorList>
    </citation>
    <scope>NUCLEOTIDE SEQUENCE [LARGE SCALE GENOMIC DNA]</scope>
    <source>
        <strain evidence="5">JCM 30846</strain>
    </source>
</reference>
<keyword evidence="1" id="KW-0472">Membrane</keyword>
<keyword evidence="5" id="KW-1185">Reference proteome</keyword>
<dbReference type="Proteomes" id="UP001499884">
    <property type="component" value="Unassembled WGS sequence"/>
</dbReference>
<sequence length="501" mass="50114">MLSVISAASVRRSGPVRAYGPSRTARRGAVRPASAALVAGLLALGAVAGTGSAAADDYALQRTGGASATLDGLDVHAGAVLHTKDAEGRALDQPLDAGLSEMNVDGGGKLKTYGVDIDNPVQDEAKYVETPWAQTSLGANRNAGRILWILHHSYPQVDDLSALAGSARTGALTAQTAAAGTQVAIWRLSDGVDVDAADPQAERLADWLGKHARTMAEPRASLALTPGAVSGPAGRPIGPVTVGTGAQSVTVGPPADESGSGVRVTDAKGRTVTTAKNGSKLYFDVPVRTGPGAQNAGTARLTVQATASVPVGRAFAGVNKSQTQILAGASDSTVSATASGTWAPDGTTATLTARKDCDKGGVDITAANQGEGVFRFTAGGEAETVAAGRAKTVTLPVSEDQRYDLAVTGDHGFLQQFSGTLDCRTTSAAPDTEQGISTMSAASVGGTAGGDTTDLASEGLAETGSSSATPVFAGIAIALVVIGGGVIFAVRTRRTGPGATD</sequence>
<dbReference type="Pfam" id="PF05506">
    <property type="entry name" value="PLipase_C_C"/>
    <property type="match status" value="1"/>
</dbReference>
<evidence type="ECO:0000259" key="3">
    <source>
        <dbReference type="Pfam" id="PF08341"/>
    </source>
</evidence>